<dbReference type="EMBL" id="JANPWB010000001">
    <property type="protein sequence ID" value="KAJ1217205.1"/>
    <property type="molecule type" value="Genomic_DNA"/>
</dbReference>
<dbReference type="AlphaFoldDB" id="A0AAV7WTG3"/>
<evidence type="ECO:0000313" key="2">
    <source>
        <dbReference type="EMBL" id="KAJ1217205.1"/>
    </source>
</evidence>
<feature type="compositionally biased region" description="Basic residues" evidence="1">
    <location>
        <begin position="36"/>
        <end position="45"/>
    </location>
</feature>
<keyword evidence="3" id="KW-1185">Reference proteome</keyword>
<accession>A0AAV7WTG3</accession>
<evidence type="ECO:0000313" key="3">
    <source>
        <dbReference type="Proteomes" id="UP001066276"/>
    </source>
</evidence>
<sequence>MIRRWPPQAHTSTGPRPARSSRARSRTGGVAAGRSRPARSSRHHSPGPLLRQGQRSPYFPVPAGSGVRSGPAGIRRSTLRAHRSRTGNGPRSDERAPIPNTTAAPTSQLRAQVQPPGGFSSGV</sequence>
<protein>
    <submittedName>
        <fullName evidence="2">Uncharacterized protein</fullName>
    </submittedName>
</protein>
<feature type="region of interest" description="Disordered" evidence="1">
    <location>
        <begin position="1"/>
        <end position="123"/>
    </location>
</feature>
<proteinExistence type="predicted"/>
<organism evidence="2 3">
    <name type="scientific">Pleurodeles waltl</name>
    <name type="common">Iberian ribbed newt</name>
    <dbReference type="NCBI Taxonomy" id="8319"/>
    <lineage>
        <taxon>Eukaryota</taxon>
        <taxon>Metazoa</taxon>
        <taxon>Chordata</taxon>
        <taxon>Craniata</taxon>
        <taxon>Vertebrata</taxon>
        <taxon>Euteleostomi</taxon>
        <taxon>Amphibia</taxon>
        <taxon>Batrachia</taxon>
        <taxon>Caudata</taxon>
        <taxon>Salamandroidea</taxon>
        <taxon>Salamandridae</taxon>
        <taxon>Pleurodelinae</taxon>
        <taxon>Pleurodeles</taxon>
    </lineage>
</organism>
<feature type="compositionally biased region" description="Polar residues" evidence="1">
    <location>
        <begin position="99"/>
        <end position="111"/>
    </location>
</feature>
<gene>
    <name evidence="2" type="ORF">NDU88_004800</name>
</gene>
<name>A0AAV7WTG3_PLEWA</name>
<comment type="caution">
    <text evidence="2">The sequence shown here is derived from an EMBL/GenBank/DDBJ whole genome shotgun (WGS) entry which is preliminary data.</text>
</comment>
<reference evidence="2" key="1">
    <citation type="journal article" date="2022" name="bioRxiv">
        <title>Sequencing and chromosome-scale assembly of the giantPleurodeles waltlgenome.</title>
        <authorList>
            <person name="Brown T."/>
            <person name="Elewa A."/>
            <person name="Iarovenko S."/>
            <person name="Subramanian E."/>
            <person name="Araus A.J."/>
            <person name="Petzold A."/>
            <person name="Susuki M."/>
            <person name="Suzuki K.-i.T."/>
            <person name="Hayashi T."/>
            <person name="Toyoda A."/>
            <person name="Oliveira C."/>
            <person name="Osipova E."/>
            <person name="Leigh N.D."/>
            <person name="Simon A."/>
            <person name="Yun M.H."/>
        </authorList>
    </citation>
    <scope>NUCLEOTIDE SEQUENCE</scope>
    <source>
        <strain evidence="2">20211129_DDA</strain>
        <tissue evidence="2">Liver</tissue>
    </source>
</reference>
<feature type="compositionally biased region" description="Low complexity" evidence="1">
    <location>
        <begin position="26"/>
        <end position="35"/>
    </location>
</feature>
<evidence type="ECO:0000256" key="1">
    <source>
        <dbReference type="SAM" id="MobiDB-lite"/>
    </source>
</evidence>
<dbReference type="Proteomes" id="UP001066276">
    <property type="component" value="Chromosome 1_1"/>
</dbReference>